<keyword evidence="1" id="KW-0732">Signal</keyword>
<dbReference type="Proteomes" id="UP000217954">
    <property type="component" value="Chromosome"/>
</dbReference>
<proteinExistence type="predicted"/>
<evidence type="ECO:0000256" key="1">
    <source>
        <dbReference type="SAM" id="SignalP"/>
    </source>
</evidence>
<protein>
    <submittedName>
        <fullName evidence="2">Uncharacterized protein</fullName>
    </submittedName>
</protein>
<gene>
    <name evidence="2" type="ORF">MSTE_02051</name>
</gene>
<organism evidence="2 3">
    <name type="scientific">[Mycobacterium] stephanolepidis</name>
    <dbReference type="NCBI Taxonomy" id="1520670"/>
    <lineage>
        <taxon>Bacteria</taxon>
        <taxon>Bacillati</taxon>
        <taxon>Actinomycetota</taxon>
        <taxon>Actinomycetes</taxon>
        <taxon>Mycobacteriales</taxon>
        <taxon>Mycobacteriaceae</taxon>
        <taxon>Mycobacteroides</taxon>
    </lineage>
</organism>
<dbReference type="EMBL" id="AP018165">
    <property type="protein sequence ID" value="BAX97366.1"/>
    <property type="molecule type" value="Genomic_DNA"/>
</dbReference>
<name>A0A1Z4EWK8_9MYCO</name>
<evidence type="ECO:0000313" key="2">
    <source>
        <dbReference type="EMBL" id="BAX97366.1"/>
    </source>
</evidence>
<dbReference type="KEGG" id="mste:MSTE_02051"/>
<feature type="signal peptide" evidence="1">
    <location>
        <begin position="1"/>
        <end position="37"/>
    </location>
</feature>
<dbReference type="OrthoDB" id="4764344at2"/>
<accession>A0A1Z4EWK8</accession>
<keyword evidence="3" id="KW-1185">Reference proteome</keyword>
<sequence length="113" mass="12051">MLTVRRAARFRRCPSPGSTLVGAALVAALLAAPVAQAGPGALGDAQQVIDGLKAQGDKVIVTKTGNKPLSHCVATRVRKDLDIFGNPRIYPNISSGPTRRVWLYSVYHVDIQC</sequence>
<evidence type="ECO:0000313" key="3">
    <source>
        <dbReference type="Proteomes" id="UP000217954"/>
    </source>
</evidence>
<feature type="chain" id="PRO_5012667329" evidence="1">
    <location>
        <begin position="38"/>
        <end position="113"/>
    </location>
</feature>
<dbReference type="AlphaFoldDB" id="A0A1Z4EWK8"/>
<reference evidence="2 3" key="2">
    <citation type="journal article" date="2017" name="Int. J. Syst. Evol. Microbiol.">
        <title>Mycobacterium stephanolepidis sp. nov., a rapidly growing species related to Mycobacterium chelonae, isolated from marine teleost fish, Stephanolepis cirrhifer.</title>
        <authorList>
            <person name="Fukano H."/>
            <person name="Wada S."/>
            <person name="Kurata O."/>
            <person name="Katayama K."/>
            <person name="Fujiwara N."/>
            <person name="Hoshino Y."/>
        </authorList>
    </citation>
    <scope>NUCLEOTIDE SEQUENCE [LARGE SCALE GENOMIC DNA]</scope>
    <source>
        <strain evidence="2 3">NJB0901</strain>
    </source>
</reference>
<reference evidence="3" key="1">
    <citation type="journal article" date="2017" name="Genome Announc.">
        <title>Complete Genome Sequence of Mycobacterium stephanolepidis.</title>
        <authorList>
            <person name="Fukano H."/>
            <person name="Yoshida M."/>
            <person name="Katayama Y."/>
            <person name="Omatsu T."/>
            <person name="Mizutani T."/>
            <person name="Kurata O."/>
            <person name="Wada S."/>
            <person name="Hoshino Y."/>
        </authorList>
    </citation>
    <scope>NUCLEOTIDE SEQUENCE [LARGE SCALE GENOMIC DNA]</scope>
    <source>
        <strain evidence="3">NJB0901</strain>
    </source>
</reference>